<feature type="transmembrane region" description="Helical" evidence="8">
    <location>
        <begin position="281"/>
        <end position="301"/>
    </location>
</feature>
<dbReference type="InterPro" id="IPR020846">
    <property type="entry name" value="MFS_dom"/>
</dbReference>
<feature type="region of interest" description="Disordered" evidence="7">
    <location>
        <begin position="1"/>
        <end position="21"/>
    </location>
</feature>
<dbReference type="EMBL" id="CP107020">
    <property type="protein sequence ID" value="UYG17660.1"/>
    <property type="molecule type" value="Genomic_DNA"/>
</dbReference>
<dbReference type="InterPro" id="IPR004638">
    <property type="entry name" value="EmrB-like"/>
</dbReference>
<proteinExistence type="predicted"/>
<evidence type="ECO:0000256" key="8">
    <source>
        <dbReference type="SAM" id="Phobius"/>
    </source>
</evidence>
<evidence type="ECO:0000259" key="9">
    <source>
        <dbReference type="PROSITE" id="PS50850"/>
    </source>
</evidence>
<evidence type="ECO:0000313" key="11">
    <source>
        <dbReference type="Proteomes" id="UP001164305"/>
    </source>
</evidence>
<evidence type="ECO:0000256" key="4">
    <source>
        <dbReference type="ARBA" id="ARBA00022692"/>
    </source>
</evidence>
<feature type="transmembrane region" description="Helical" evidence="8">
    <location>
        <begin position="347"/>
        <end position="366"/>
    </location>
</feature>
<organism evidence="10 11">
    <name type="scientific">Brachybacterium huguangmaarense</name>
    <dbReference type="NCBI Taxonomy" id="1652028"/>
    <lineage>
        <taxon>Bacteria</taxon>
        <taxon>Bacillati</taxon>
        <taxon>Actinomycetota</taxon>
        <taxon>Actinomycetes</taxon>
        <taxon>Micrococcales</taxon>
        <taxon>Dermabacteraceae</taxon>
        <taxon>Brachybacterium</taxon>
    </lineage>
</organism>
<reference evidence="10" key="1">
    <citation type="submission" date="2022-10" db="EMBL/GenBank/DDBJ databases">
        <title>Whole-Genome Sequencing of Brachybacterium huguangmaarense BRM-3, Isolated from Betula schmidtii.</title>
        <authorList>
            <person name="Haam D."/>
        </authorList>
    </citation>
    <scope>NUCLEOTIDE SEQUENCE</scope>
    <source>
        <strain evidence="10">BRM-3</strain>
    </source>
</reference>
<dbReference type="PRINTS" id="PR01036">
    <property type="entry name" value="TCRTETB"/>
</dbReference>
<gene>
    <name evidence="10" type="ORF">BRM3_04345</name>
</gene>
<dbReference type="NCBIfam" id="TIGR00711">
    <property type="entry name" value="efflux_EmrB"/>
    <property type="match status" value="1"/>
</dbReference>
<name>A0ABY6G372_9MICO</name>
<feature type="transmembrane region" description="Helical" evidence="8">
    <location>
        <begin position="212"/>
        <end position="230"/>
    </location>
</feature>
<dbReference type="RefSeq" id="WP_263594868.1">
    <property type="nucleotide sequence ID" value="NZ_CP107020.1"/>
</dbReference>
<feature type="transmembrane region" description="Helical" evidence="8">
    <location>
        <begin position="242"/>
        <end position="261"/>
    </location>
</feature>
<dbReference type="InterPro" id="IPR011701">
    <property type="entry name" value="MFS"/>
</dbReference>
<feature type="compositionally biased region" description="Low complexity" evidence="7">
    <location>
        <begin position="524"/>
        <end position="544"/>
    </location>
</feature>
<feature type="compositionally biased region" description="Low complexity" evidence="7">
    <location>
        <begin position="1"/>
        <end position="18"/>
    </location>
</feature>
<evidence type="ECO:0000256" key="7">
    <source>
        <dbReference type="SAM" id="MobiDB-lite"/>
    </source>
</evidence>
<dbReference type="SUPFAM" id="SSF103473">
    <property type="entry name" value="MFS general substrate transporter"/>
    <property type="match status" value="1"/>
</dbReference>
<feature type="transmembrane region" description="Helical" evidence="8">
    <location>
        <begin position="25"/>
        <end position="50"/>
    </location>
</feature>
<evidence type="ECO:0000256" key="5">
    <source>
        <dbReference type="ARBA" id="ARBA00022989"/>
    </source>
</evidence>
<accession>A0ABY6G372</accession>
<dbReference type="PANTHER" id="PTHR23501:SF197">
    <property type="entry name" value="COMD"/>
    <property type="match status" value="1"/>
</dbReference>
<keyword evidence="3" id="KW-1003">Cell membrane</keyword>
<comment type="subcellular location">
    <subcellularLocation>
        <location evidence="1">Cell membrane</location>
        <topology evidence="1">Multi-pass membrane protein</topology>
    </subcellularLocation>
</comment>
<keyword evidence="5 8" id="KW-1133">Transmembrane helix</keyword>
<feature type="region of interest" description="Disordered" evidence="7">
    <location>
        <begin position="522"/>
        <end position="544"/>
    </location>
</feature>
<evidence type="ECO:0000256" key="2">
    <source>
        <dbReference type="ARBA" id="ARBA00022448"/>
    </source>
</evidence>
<feature type="transmembrane region" description="Helical" evidence="8">
    <location>
        <begin position="321"/>
        <end position="340"/>
    </location>
</feature>
<keyword evidence="6 8" id="KW-0472">Membrane</keyword>
<dbReference type="Gene3D" id="1.20.1720.10">
    <property type="entry name" value="Multidrug resistance protein D"/>
    <property type="match status" value="1"/>
</dbReference>
<feature type="transmembrane region" description="Helical" evidence="8">
    <location>
        <begin position="487"/>
        <end position="505"/>
    </location>
</feature>
<dbReference type="CDD" id="cd17502">
    <property type="entry name" value="MFS_Azr1_MDR_like"/>
    <property type="match status" value="1"/>
</dbReference>
<feature type="domain" description="Major facilitator superfamily (MFS) profile" evidence="9">
    <location>
        <begin position="28"/>
        <end position="510"/>
    </location>
</feature>
<dbReference type="PANTHER" id="PTHR23501">
    <property type="entry name" value="MAJOR FACILITATOR SUPERFAMILY"/>
    <property type="match status" value="1"/>
</dbReference>
<evidence type="ECO:0000256" key="3">
    <source>
        <dbReference type="ARBA" id="ARBA00022475"/>
    </source>
</evidence>
<dbReference type="Pfam" id="PF07690">
    <property type="entry name" value="MFS_1"/>
    <property type="match status" value="1"/>
</dbReference>
<sequence>MTATIPRAAEPAAPAAQPRSGSSHLVPLFAGLLVAMFLAALDQTIFSTALPTIVGELDGVDQMLWVTTAYLLSSTIMMPIYGKLGDLIGRKSLLIFALSIFVVGSLVGALAGNMGVLITGRAIQGIGGGGLMLLAQAIIADVVPARERGKYMGIMGAVFGLSSVVGPLLGGWFTESLSWRWGFWLNIPLGILAIVAAVFFLKLPKHSQRARLDVWGILTMAVAVTALILATSWGGNTYEWDSWQIIVLFAVTVVFGGLFVLAERHAVEPIIPMHLFRKRNFVLTTVAALVIAIAMFGAIGYMPTYLQMTTGVSATKSGLMLLPMVGGLLVTSIASGQIVSRTGRYKWAPILSMVVTALGVFLLSTMSADTAVWVIMVHMAVLGAGLGIGMQNLVLIVQNTFPIAEVGTATASNNFFRQIGASLGSAIVGSVFTSRLTDLLSERMPAQAAGAMGGGDTNSLTPALVDSLPQSIQDIIVGAYTDALTPIFLWLLPLLGVALILVLFVKEEPLATSNAASGMTEGQASAATAPGSAAPGSAASATRGRSDDLTLGLTLALLVQRAQKAGPDDELTLALSRLAGDAPGTTAERAAHASRTLLAPAALSLLGGAAETSGGHGRHRAPTDEESRSDGSDPVLLSTSLPAQA</sequence>
<keyword evidence="2" id="KW-0813">Transport</keyword>
<evidence type="ECO:0000313" key="10">
    <source>
        <dbReference type="EMBL" id="UYG17660.1"/>
    </source>
</evidence>
<keyword evidence="11" id="KW-1185">Reference proteome</keyword>
<feature type="transmembrane region" description="Helical" evidence="8">
    <location>
        <begin position="93"/>
        <end position="116"/>
    </location>
</feature>
<keyword evidence="4 8" id="KW-0812">Transmembrane</keyword>
<dbReference type="Proteomes" id="UP001164305">
    <property type="component" value="Chromosome"/>
</dbReference>
<evidence type="ECO:0000256" key="6">
    <source>
        <dbReference type="ARBA" id="ARBA00023136"/>
    </source>
</evidence>
<evidence type="ECO:0000256" key="1">
    <source>
        <dbReference type="ARBA" id="ARBA00004651"/>
    </source>
</evidence>
<feature type="transmembrane region" description="Helical" evidence="8">
    <location>
        <begin position="122"/>
        <end position="139"/>
    </location>
</feature>
<feature type="compositionally biased region" description="Basic and acidic residues" evidence="7">
    <location>
        <begin position="621"/>
        <end position="631"/>
    </location>
</feature>
<feature type="transmembrane region" description="Helical" evidence="8">
    <location>
        <begin position="372"/>
        <end position="395"/>
    </location>
</feature>
<dbReference type="Gene3D" id="1.20.1250.20">
    <property type="entry name" value="MFS general substrate transporter like domains"/>
    <property type="match status" value="1"/>
</dbReference>
<protein>
    <submittedName>
        <fullName evidence="10">MFS transporter</fullName>
    </submittedName>
</protein>
<feature type="transmembrane region" description="Helical" evidence="8">
    <location>
        <begin position="151"/>
        <end position="169"/>
    </location>
</feature>
<feature type="transmembrane region" description="Helical" evidence="8">
    <location>
        <begin position="181"/>
        <end position="200"/>
    </location>
</feature>
<dbReference type="InterPro" id="IPR036259">
    <property type="entry name" value="MFS_trans_sf"/>
</dbReference>
<feature type="region of interest" description="Disordered" evidence="7">
    <location>
        <begin position="608"/>
        <end position="645"/>
    </location>
</feature>
<dbReference type="PROSITE" id="PS50850">
    <property type="entry name" value="MFS"/>
    <property type="match status" value="1"/>
</dbReference>
<feature type="transmembrane region" description="Helical" evidence="8">
    <location>
        <begin position="62"/>
        <end position="81"/>
    </location>
</feature>